<proteinExistence type="predicted"/>
<gene>
    <name evidence="2" type="ORF">OM074_18145</name>
</gene>
<evidence type="ECO:0000313" key="3">
    <source>
        <dbReference type="Proteomes" id="UP001207408"/>
    </source>
</evidence>
<dbReference type="RefSeq" id="WP_301201980.1">
    <property type="nucleotide sequence ID" value="NZ_JAPDPI010000050.1"/>
</dbReference>
<keyword evidence="3" id="KW-1185">Reference proteome</keyword>
<accession>A0AAE3MGS2</accession>
<evidence type="ECO:0000313" key="2">
    <source>
        <dbReference type="EMBL" id="MCW3807553.1"/>
    </source>
</evidence>
<dbReference type="EMBL" id="JAPDPI010000050">
    <property type="protein sequence ID" value="MCW3807553.1"/>
    <property type="molecule type" value="Genomic_DNA"/>
</dbReference>
<keyword evidence="1" id="KW-0732">Signal</keyword>
<sequence>MRFFFLIILILCANFPSILNAQTIIEEFNKKPKSFWGIGIGINDYGIGVGSEIPISKSSCIIGNLGVSTWGGRLNGGFILYPNEISRKTALSISYSYASGITNFNPSLDVESSSGTSHREVELQLNAISTINLTYLYNIKVSKNSKLVLSGGYSICLTNELYKNNSSYTLTDKSKNFIKLMAPGGIIFGIKFMSAF</sequence>
<evidence type="ECO:0000256" key="1">
    <source>
        <dbReference type="SAM" id="SignalP"/>
    </source>
</evidence>
<feature type="chain" id="PRO_5041972569" description="Outer membrane protein beta-barrel domain-containing protein" evidence="1">
    <location>
        <begin position="22"/>
        <end position="196"/>
    </location>
</feature>
<evidence type="ECO:0008006" key="4">
    <source>
        <dbReference type="Google" id="ProtNLM"/>
    </source>
</evidence>
<organism evidence="2 3">
    <name type="scientific">Plebeiibacterium marinum</name>
    <dbReference type="NCBI Taxonomy" id="2992111"/>
    <lineage>
        <taxon>Bacteria</taxon>
        <taxon>Pseudomonadati</taxon>
        <taxon>Bacteroidota</taxon>
        <taxon>Bacteroidia</taxon>
        <taxon>Marinilabiliales</taxon>
        <taxon>Marinilabiliaceae</taxon>
        <taxon>Plebeiibacterium</taxon>
    </lineage>
</organism>
<comment type="caution">
    <text evidence="2">The sequence shown here is derived from an EMBL/GenBank/DDBJ whole genome shotgun (WGS) entry which is preliminary data.</text>
</comment>
<dbReference type="Proteomes" id="UP001207408">
    <property type="component" value="Unassembled WGS sequence"/>
</dbReference>
<feature type="signal peptide" evidence="1">
    <location>
        <begin position="1"/>
        <end position="21"/>
    </location>
</feature>
<protein>
    <recommendedName>
        <fullName evidence="4">Outer membrane protein beta-barrel domain-containing protein</fullName>
    </recommendedName>
</protein>
<dbReference type="AlphaFoldDB" id="A0AAE3MGS2"/>
<reference evidence="2" key="1">
    <citation type="submission" date="2022-10" db="EMBL/GenBank/DDBJ databases">
        <authorList>
            <person name="Yu W.X."/>
        </authorList>
    </citation>
    <scope>NUCLEOTIDE SEQUENCE</scope>
    <source>
        <strain evidence="2">D04</strain>
    </source>
</reference>
<name>A0AAE3MGS2_9BACT</name>